<accession>A0ABD2D687</accession>
<evidence type="ECO:0000313" key="2">
    <source>
        <dbReference type="EMBL" id="KAL2761990.1"/>
    </source>
</evidence>
<evidence type="ECO:0000313" key="3">
    <source>
        <dbReference type="Proteomes" id="UP001610411"/>
    </source>
</evidence>
<feature type="non-terminal residue" evidence="2">
    <location>
        <position position="1"/>
    </location>
</feature>
<keyword evidence="2" id="KW-0238">DNA-binding</keyword>
<sequence length="137" mass="14211">VLGWAGTLGLGFTQGPGVSGEPPTSPASSPATGSSCWVRARASERRGWRAPPACPSVGVVPEPQDQVAEEERPGAVVLHAQGPGRRGGGRGPRHLGERGRRVQQATGPGLRRREDPAAAPQAPRRLLGAQPGRAQRV</sequence>
<reference evidence="2 3" key="1">
    <citation type="journal article" date="2024" name="G3 (Bethesda)">
        <title>A hybrid genome assembly of the endangered aye-aye (Daubentonia madagascariensis).</title>
        <authorList>
            <person name="Versoza C.J."/>
            <person name="Pfeifer S.P."/>
        </authorList>
    </citation>
    <scope>NUCLEOTIDE SEQUENCE [LARGE SCALE GENOMIC DNA]</scope>
    <source>
        <strain evidence="2">6821</strain>
    </source>
</reference>
<dbReference type="GO" id="GO:0003677">
    <property type="term" value="F:DNA binding"/>
    <property type="evidence" value="ECO:0007669"/>
    <property type="project" value="UniProtKB-KW"/>
</dbReference>
<keyword evidence="3" id="KW-1185">Reference proteome</keyword>
<feature type="region of interest" description="Disordered" evidence="1">
    <location>
        <begin position="1"/>
        <end position="137"/>
    </location>
</feature>
<evidence type="ECO:0000256" key="1">
    <source>
        <dbReference type="SAM" id="MobiDB-lite"/>
    </source>
</evidence>
<keyword evidence="2" id="KW-0371">Homeobox</keyword>
<dbReference type="AlphaFoldDB" id="A0ABD2D687"/>
<feature type="compositionally biased region" description="Low complexity" evidence="1">
    <location>
        <begin position="19"/>
        <end position="35"/>
    </location>
</feature>
<feature type="compositionally biased region" description="Gly residues" evidence="1">
    <location>
        <begin position="1"/>
        <end position="18"/>
    </location>
</feature>
<proteinExistence type="predicted"/>
<protein>
    <submittedName>
        <fullName evidence="2">Homeobox protein Nkx-6.3 isoform 2</fullName>
    </submittedName>
</protein>
<name>A0ABD2D687_DAUMA</name>
<gene>
    <name evidence="2" type="ORF">WCI35_032200</name>
</gene>
<comment type="caution">
    <text evidence="2">The sequence shown here is derived from an EMBL/GenBank/DDBJ whole genome shotgun (WGS) entry which is preliminary data.</text>
</comment>
<feature type="non-terminal residue" evidence="2">
    <location>
        <position position="137"/>
    </location>
</feature>
<dbReference type="Proteomes" id="UP001610411">
    <property type="component" value="Unassembled WGS sequence"/>
</dbReference>
<organism evidence="2 3">
    <name type="scientific">Daubentonia madagascariensis</name>
    <name type="common">Aye-aye</name>
    <name type="synonym">Sciurus madagascariensis</name>
    <dbReference type="NCBI Taxonomy" id="31869"/>
    <lineage>
        <taxon>Eukaryota</taxon>
        <taxon>Metazoa</taxon>
        <taxon>Chordata</taxon>
        <taxon>Craniata</taxon>
        <taxon>Vertebrata</taxon>
        <taxon>Euteleostomi</taxon>
        <taxon>Mammalia</taxon>
        <taxon>Eutheria</taxon>
        <taxon>Euarchontoglires</taxon>
        <taxon>Primates</taxon>
        <taxon>Strepsirrhini</taxon>
        <taxon>Chiromyiformes</taxon>
        <taxon>Daubentoniidae</taxon>
        <taxon>Daubentonia</taxon>
    </lineage>
</organism>
<dbReference type="EMBL" id="JBFSEQ010000014">
    <property type="protein sequence ID" value="KAL2761990.1"/>
    <property type="molecule type" value="Genomic_DNA"/>
</dbReference>